<evidence type="ECO:0000313" key="3">
    <source>
        <dbReference type="Proteomes" id="UP001152622"/>
    </source>
</evidence>
<dbReference type="InterPro" id="IPR052035">
    <property type="entry name" value="ZnF_BED_domain_contain"/>
</dbReference>
<sequence>MTVTAHHTTLEWELRSPVLQTCNLYKSHTGTNLAQVLRDAVAEWKLERPNTNIPITTDNAKNQDYLHQSTALDPRFKSLFHLDPALRQRTYSDLTTEIVGAEEGQATEPTGADSEASPPQKKSAMKELFGETFASTDTDKTFANTIKEEVASYKAASRIPVDGDPLAWWKTNEAKYPHHDD</sequence>
<feature type="region of interest" description="Disordered" evidence="1">
    <location>
        <begin position="101"/>
        <end position="124"/>
    </location>
</feature>
<accession>A0A9Q1E777</accession>
<comment type="caution">
    <text evidence="2">The sequence shown here is derived from an EMBL/GenBank/DDBJ whole genome shotgun (WGS) entry which is preliminary data.</text>
</comment>
<reference evidence="2" key="1">
    <citation type="journal article" date="2023" name="Science">
        <title>Genome structures resolve the early diversification of teleost fishes.</title>
        <authorList>
            <person name="Parey E."/>
            <person name="Louis A."/>
            <person name="Montfort J."/>
            <person name="Bouchez O."/>
            <person name="Roques C."/>
            <person name="Iampietro C."/>
            <person name="Lluch J."/>
            <person name="Castinel A."/>
            <person name="Donnadieu C."/>
            <person name="Desvignes T."/>
            <person name="Floi Bucao C."/>
            <person name="Jouanno E."/>
            <person name="Wen M."/>
            <person name="Mejri S."/>
            <person name="Dirks R."/>
            <person name="Jansen H."/>
            <person name="Henkel C."/>
            <person name="Chen W.J."/>
            <person name="Zahm M."/>
            <person name="Cabau C."/>
            <person name="Klopp C."/>
            <person name="Thompson A.W."/>
            <person name="Robinson-Rechavi M."/>
            <person name="Braasch I."/>
            <person name="Lecointre G."/>
            <person name="Bobe J."/>
            <person name="Postlethwait J.H."/>
            <person name="Berthelot C."/>
            <person name="Roest Crollius H."/>
            <person name="Guiguen Y."/>
        </authorList>
    </citation>
    <scope>NUCLEOTIDE SEQUENCE</scope>
    <source>
        <strain evidence="2">WJC10195</strain>
    </source>
</reference>
<dbReference type="Proteomes" id="UP001152622">
    <property type="component" value="Chromosome 23"/>
</dbReference>
<gene>
    <name evidence="2" type="ORF">SKAU_G00414990</name>
</gene>
<dbReference type="InterPro" id="IPR012337">
    <property type="entry name" value="RNaseH-like_sf"/>
</dbReference>
<dbReference type="PANTHER" id="PTHR46481">
    <property type="entry name" value="ZINC FINGER BED DOMAIN-CONTAINING PROTEIN 4"/>
    <property type="match status" value="1"/>
</dbReference>
<dbReference type="SUPFAM" id="SSF53098">
    <property type="entry name" value="Ribonuclease H-like"/>
    <property type="match status" value="1"/>
</dbReference>
<keyword evidence="3" id="KW-1185">Reference proteome</keyword>
<evidence type="ECO:0000313" key="2">
    <source>
        <dbReference type="EMBL" id="KAJ8333491.1"/>
    </source>
</evidence>
<evidence type="ECO:0000256" key="1">
    <source>
        <dbReference type="SAM" id="MobiDB-lite"/>
    </source>
</evidence>
<name>A0A9Q1E777_SYNKA</name>
<dbReference type="EMBL" id="JAINUF010000023">
    <property type="protein sequence ID" value="KAJ8333491.1"/>
    <property type="molecule type" value="Genomic_DNA"/>
</dbReference>
<protein>
    <submittedName>
        <fullName evidence="2">Uncharacterized protein</fullName>
    </submittedName>
</protein>
<dbReference type="PANTHER" id="PTHR46481:SF4">
    <property type="entry name" value="ZINC FINGER BED DOMAIN-CONTAINING PROTEIN 4"/>
    <property type="match status" value="1"/>
</dbReference>
<organism evidence="2 3">
    <name type="scientific">Synaphobranchus kaupii</name>
    <name type="common">Kaup's arrowtooth eel</name>
    <dbReference type="NCBI Taxonomy" id="118154"/>
    <lineage>
        <taxon>Eukaryota</taxon>
        <taxon>Metazoa</taxon>
        <taxon>Chordata</taxon>
        <taxon>Craniata</taxon>
        <taxon>Vertebrata</taxon>
        <taxon>Euteleostomi</taxon>
        <taxon>Actinopterygii</taxon>
        <taxon>Neopterygii</taxon>
        <taxon>Teleostei</taxon>
        <taxon>Anguilliformes</taxon>
        <taxon>Synaphobranchidae</taxon>
        <taxon>Synaphobranchus</taxon>
    </lineage>
</organism>
<dbReference type="OrthoDB" id="1607513at2759"/>
<dbReference type="AlphaFoldDB" id="A0A9Q1E777"/>
<proteinExistence type="predicted"/>